<name>A0A1Y2D4V2_9FUNG</name>
<evidence type="ECO:0000313" key="2">
    <source>
        <dbReference type="EMBL" id="ORY54293.1"/>
    </source>
</evidence>
<accession>A0A1Y2D4V2</accession>
<evidence type="ECO:0000259" key="1">
    <source>
        <dbReference type="PROSITE" id="PS50097"/>
    </source>
</evidence>
<evidence type="ECO:0000313" key="3">
    <source>
        <dbReference type="Proteomes" id="UP000193920"/>
    </source>
</evidence>
<organism evidence="2 3">
    <name type="scientific">Neocallimastix californiae</name>
    <dbReference type="NCBI Taxonomy" id="1754190"/>
    <lineage>
        <taxon>Eukaryota</taxon>
        <taxon>Fungi</taxon>
        <taxon>Fungi incertae sedis</taxon>
        <taxon>Chytridiomycota</taxon>
        <taxon>Chytridiomycota incertae sedis</taxon>
        <taxon>Neocallimastigomycetes</taxon>
        <taxon>Neocallimastigales</taxon>
        <taxon>Neocallimastigaceae</taxon>
        <taxon>Neocallimastix</taxon>
    </lineage>
</organism>
<protein>
    <recommendedName>
        <fullName evidence="1">BTB domain-containing protein</fullName>
    </recommendedName>
</protein>
<dbReference type="AlphaFoldDB" id="A0A1Y2D4V2"/>
<dbReference type="InterPro" id="IPR000210">
    <property type="entry name" value="BTB/POZ_dom"/>
</dbReference>
<dbReference type="OrthoDB" id="10250130at2759"/>
<dbReference type="Gene3D" id="3.30.710.10">
    <property type="entry name" value="Potassium Channel Kv1.1, Chain A"/>
    <property type="match status" value="1"/>
</dbReference>
<dbReference type="EMBL" id="MCOG01000086">
    <property type="protein sequence ID" value="ORY54293.1"/>
    <property type="molecule type" value="Genomic_DNA"/>
</dbReference>
<gene>
    <name evidence="2" type="ORF">LY90DRAFT_647263</name>
</gene>
<dbReference type="PROSITE" id="PS50097">
    <property type="entry name" value="BTB"/>
    <property type="match status" value="1"/>
</dbReference>
<dbReference type="SUPFAM" id="SSF54695">
    <property type="entry name" value="POZ domain"/>
    <property type="match status" value="1"/>
</dbReference>
<reference evidence="2 3" key="1">
    <citation type="submission" date="2016-08" db="EMBL/GenBank/DDBJ databases">
        <title>A Parts List for Fungal Cellulosomes Revealed by Comparative Genomics.</title>
        <authorList>
            <consortium name="DOE Joint Genome Institute"/>
            <person name="Haitjema C.H."/>
            <person name="Gilmore S.P."/>
            <person name="Henske J.K."/>
            <person name="Solomon K.V."/>
            <person name="De Groot R."/>
            <person name="Kuo A."/>
            <person name="Mondo S.J."/>
            <person name="Salamov A.A."/>
            <person name="Labutti K."/>
            <person name="Zhao Z."/>
            <person name="Chiniquy J."/>
            <person name="Barry K."/>
            <person name="Brewer H.M."/>
            <person name="Purvine S.O."/>
            <person name="Wright A.T."/>
            <person name="Boxma B."/>
            <person name="Van Alen T."/>
            <person name="Hackstein J.H."/>
            <person name="Baker S.E."/>
            <person name="Grigoriev I.V."/>
            <person name="O'Malley M.A."/>
        </authorList>
    </citation>
    <scope>NUCLEOTIDE SEQUENCE [LARGE SCALE GENOMIC DNA]</scope>
    <source>
        <strain evidence="2 3">G1</strain>
    </source>
</reference>
<dbReference type="Pfam" id="PF00651">
    <property type="entry name" value="BTB"/>
    <property type="match status" value="1"/>
</dbReference>
<keyword evidence="3" id="KW-1185">Reference proteome</keyword>
<sequence>MVFTLNEVNTQYLPSPPLSPVNDHFTQLPSPESFPSSSLFPLLPYNNETETEIDNEEFDFTEREIEYIEEFLGFSIERPGNPTKEEILRSKFKNMMEEGVEINGEITPYFYALEKLHNIGKNIFNKKTKDTVQLCVYETDSDSIQEFWVHPLFLSLQSFQFFKLFEENKENNEQDVIEIEVPSLNSFSFILYWLYTGDNTNLLEIAKLDENFCRGMMENIEQLEINTFSF</sequence>
<comment type="caution">
    <text evidence="2">The sequence shown here is derived from an EMBL/GenBank/DDBJ whole genome shotgun (WGS) entry which is preliminary data.</text>
</comment>
<dbReference type="InterPro" id="IPR011333">
    <property type="entry name" value="SKP1/BTB/POZ_sf"/>
</dbReference>
<proteinExistence type="predicted"/>
<dbReference type="CDD" id="cd18186">
    <property type="entry name" value="BTB_POZ_ZBTB_KLHL-like"/>
    <property type="match status" value="1"/>
</dbReference>
<dbReference type="Proteomes" id="UP000193920">
    <property type="component" value="Unassembled WGS sequence"/>
</dbReference>
<feature type="domain" description="BTB" evidence="1">
    <location>
        <begin position="130"/>
        <end position="198"/>
    </location>
</feature>